<organism evidence="2 3">
    <name type="scientific">Candidatus Saccharicenans subterraneus</name>
    <dbReference type="NCBI Taxonomy" id="2508984"/>
    <lineage>
        <taxon>Bacteria</taxon>
        <taxon>Candidatus Aminicenantota</taxon>
        <taxon>Candidatus Aminicenantia</taxon>
        <taxon>Candidatus Aminicenantales</taxon>
        <taxon>Candidatus Saccharicenantaceae</taxon>
        <taxon>Candidatus Saccharicenans</taxon>
    </lineage>
</organism>
<keyword evidence="1" id="KW-0472">Membrane</keyword>
<proteinExistence type="predicted"/>
<sequence>MKTDEKYLDLILKKSLSGMPRPELSPDFLASVVQKISQQQKSGPGSGWKTLVQMAFYWTAMLLCSLGLGYATKVNQTFLPAVLAISPLVFLGPALFRRILN</sequence>
<keyword evidence="1" id="KW-1133">Transmembrane helix</keyword>
<keyword evidence="1" id="KW-0812">Transmembrane</keyword>
<evidence type="ECO:0000256" key="1">
    <source>
        <dbReference type="SAM" id="Phobius"/>
    </source>
</evidence>
<dbReference type="Proteomes" id="UP000257323">
    <property type="component" value="Unassembled WGS sequence"/>
</dbReference>
<dbReference type="EMBL" id="QUAH01000009">
    <property type="protein sequence ID" value="RFT15482.1"/>
    <property type="molecule type" value="Genomic_DNA"/>
</dbReference>
<accession>A0A3E2BLE1</accession>
<dbReference type="AlphaFoldDB" id="A0A3E2BLE1"/>
<name>A0A3E2BLE1_9BACT</name>
<evidence type="ECO:0000313" key="2">
    <source>
        <dbReference type="EMBL" id="RFT15482.1"/>
    </source>
</evidence>
<comment type="caution">
    <text evidence="2">The sequence shown here is derived from an EMBL/GenBank/DDBJ whole genome shotgun (WGS) entry which is preliminary data.</text>
</comment>
<protein>
    <submittedName>
        <fullName evidence="2">Uncharacterized protein</fullName>
    </submittedName>
</protein>
<feature type="transmembrane region" description="Helical" evidence="1">
    <location>
        <begin position="51"/>
        <end position="71"/>
    </location>
</feature>
<feature type="transmembrane region" description="Helical" evidence="1">
    <location>
        <begin position="77"/>
        <end position="96"/>
    </location>
</feature>
<evidence type="ECO:0000313" key="3">
    <source>
        <dbReference type="Proteomes" id="UP000257323"/>
    </source>
</evidence>
<gene>
    <name evidence="2" type="ORF">OP8BY_0372</name>
</gene>
<reference evidence="2 3" key="1">
    <citation type="submission" date="2018-08" db="EMBL/GenBank/DDBJ databases">
        <title>Genome analysis of the thermophilic bacterium of the candidate phylum Aminicenantes from deep subsurface aquifer revealed its physiology and ecological role.</title>
        <authorList>
            <person name="Kadnikov V.V."/>
            <person name="Mardanov A.V."/>
            <person name="Beletsky A.V."/>
            <person name="Karnachuk O.V."/>
            <person name="Ravin N.V."/>
        </authorList>
    </citation>
    <scope>NUCLEOTIDE SEQUENCE [LARGE SCALE GENOMIC DNA]</scope>
    <source>
        <strain evidence="2">BY38</strain>
    </source>
</reference>